<dbReference type="GO" id="GO:0005737">
    <property type="term" value="C:cytoplasm"/>
    <property type="evidence" value="ECO:0007669"/>
    <property type="project" value="TreeGrafter"/>
</dbReference>
<keyword evidence="2" id="KW-0812">Transmembrane</keyword>
<dbReference type="Gene3D" id="3.90.380.10">
    <property type="entry name" value="Naphthalene 1,2-dioxygenase Alpha Subunit, Chain A, domain 1"/>
    <property type="match status" value="1"/>
</dbReference>
<dbReference type="Proteomes" id="UP001141806">
    <property type="component" value="Unassembled WGS sequence"/>
</dbReference>
<comment type="subcellular location">
    <subcellularLocation>
        <location evidence="1">Membrane</location>
    </subcellularLocation>
</comment>
<dbReference type="InterPro" id="IPR050584">
    <property type="entry name" value="Cholesterol_7-desaturase"/>
</dbReference>
<keyword evidence="3" id="KW-0809">Transit peptide</keyword>
<sequence length="287" mass="32752">MEINIQKLDKNGFLSKLEFGYGKLVPPCVFYVYPSLGLNQGNGSVGMEEQPTNLTKRRSLLIFICIPVSPGKSRLIWTFPRNFGVWIDRVIPRWIFHIGQNLILDSDLYLLHLEERRINDLGPSNWHKACFVPTKSDALVAAFRKWLRKYSGGQVNWGTKFSGALPPTPPKEQLMDRYWSHVVNCSSCSMAVKGLKAVEVALQFYVLWCQGGCLTSSTRISISMITTMVSNETSIISLKKLTYEYMIQFQRVESCNICTSKSVVLWNSEVFICNWFYEGSLTSLFNK</sequence>
<comment type="caution">
    <text evidence="8">The sequence shown here is derived from an EMBL/GenBank/DDBJ whole genome shotgun (WGS) entry which is preliminary data.</text>
</comment>
<evidence type="ECO:0000256" key="5">
    <source>
        <dbReference type="ARBA" id="ARBA00023002"/>
    </source>
</evidence>
<dbReference type="OrthoDB" id="426882at2759"/>
<reference evidence="8" key="1">
    <citation type="journal article" date="2023" name="Plant J.">
        <title>The genome of the king protea, Protea cynaroides.</title>
        <authorList>
            <person name="Chang J."/>
            <person name="Duong T.A."/>
            <person name="Schoeman C."/>
            <person name="Ma X."/>
            <person name="Roodt D."/>
            <person name="Barker N."/>
            <person name="Li Z."/>
            <person name="Van de Peer Y."/>
            <person name="Mizrachi E."/>
        </authorList>
    </citation>
    <scope>NUCLEOTIDE SEQUENCE</scope>
    <source>
        <tissue evidence="8">Young leaves</tissue>
    </source>
</reference>
<dbReference type="GO" id="GO:0010277">
    <property type="term" value="F:chlorophyllide a oxygenase activity"/>
    <property type="evidence" value="ECO:0007669"/>
    <property type="project" value="InterPro"/>
</dbReference>
<feature type="domain" description="Pheophorbide a oxygenase" evidence="7">
    <location>
        <begin position="25"/>
        <end position="122"/>
    </location>
</feature>
<name>A0A9Q0KFR7_9MAGN</name>
<proteinExistence type="predicted"/>
<evidence type="ECO:0000256" key="2">
    <source>
        <dbReference type="ARBA" id="ARBA00022692"/>
    </source>
</evidence>
<keyword evidence="9" id="KW-1185">Reference proteome</keyword>
<dbReference type="InterPro" id="IPR013626">
    <property type="entry name" value="PaO"/>
</dbReference>
<keyword evidence="6" id="KW-0472">Membrane</keyword>
<protein>
    <recommendedName>
        <fullName evidence="7">Pheophorbide a oxygenase domain-containing protein</fullName>
    </recommendedName>
</protein>
<dbReference type="SUPFAM" id="SSF55961">
    <property type="entry name" value="Bet v1-like"/>
    <property type="match status" value="1"/>
</dbReference>
<dbReference type="EMBL" id="JAMYWD010000005">
    <property type="protein sequence ID" value="KAJ4969758.1"/>
    <property type="molecule type" value="Genomic_DNA"/>
</dbReference>
<dbReference type="PANTHER" id="PTHR21266:SF32">
    <property type="entry name" value="CHOLESTEROL 7-DESATURASE NVD"/>
    <property type="match status" value="1"/>
</dbReference>
<evidence type="ECO:0000313" key="9">
    <source>
        <dbReference type="Proteomes" id="UP001141806"/>
    </source>
</evidence>
<dbReference type="Pfam" id="PF08417">
    <property type="entry name" value="PaO"/>
    <property type="match status" value="1"/>
</dbReference>
<organism evidence="8 9">
    <name type="scientific">Protea cynaroides</name>
    <dbReference type="NCBI Taxonomy" id="273540"/>
    <lineage>
        <taxon>Eukaryota</taxon>
        <taxon>Viridiplantae</taxon>
        <taxon>Streptophyta</taxon>
        <taxon>Embryophyta</taxon>
        <taxon>Tracheophyta</taxon>
        <taxon>Spermatophyta</taxon>
        <taxon>Magnoliopsida</taxon>
        <taxon>Proteales</taxon>
        <taxon>Proteaceae</taxon>
        <taxon>Protea</taxon>
    </lineage>
</organism>
<evidence type="ECO:0000256" key="6">
    <source>
        <dbReference type="ARBA" id="ARBA00023136"/>
    </source>
</evidence>
<keyword evidence="5" id="KW-0560">Oxidoreductase</keyword>
<dbReference type="GO" id="GO:0016020">
    <property type="term" value="C:membrane"/>
    <property type="evidence" value="ECO:0007669"/>
    <property type="project" value="UniProtKB-SubCell"/>
</dbReference>
<gene>
    <name evidence="8" type="ORF">NE237_002857</name>
</gene>
<keyword evidence="4" id="KW-1133">Transmembrane helix</keyword>
<evidence type="ECO:0000313" key="8">
    <source>
        <dbReference type="EMBL" id="KAJ4969758.1"/>
    </source>
</evidence>
<dbReference type="PANTHER" id="PTHR21266">
    <property type="entry name" value="IRON-SULFUR DOMAIN CONTAINING PROTEIN"/>
    <property type="match status" value="1"/>
</dbReference>
<evidence type="ECO:0000259" key="7">
    <source>
        <dbReference type="Pfam" id="PF08417"/>
    </source>
</evidence>
<evidence type="ECO:0000256" key="1">
    <source>
        <dbReference type="ARBA" id="ARBA00004370"/>
    </source>
</evidence>
<evidence type="ECO:0000256" key="4">
    <source>
        <dbReference type="ARBA" id="ARBA00022989"/>
    </source>
</evidence>
<accession>A0A9Q0KFR7</accession>
<evidence type="ECO:0000256" key="3">
    <source>
        <dbReference type="ARBA" id="ARBA00022946"/>
    </source>
</evidence>
<dbReference type="AlphaFoldDB" id="A0A9Q0KFR7"/>